<accession>A0A1I7WVK5</accession>
<evidence type="ECO:0000313" key="1">
    <source>
        <dbReference type="Proteomes" id="UP000095283"/>
    </source>
</evidence>
<name>A0A1I7WVK5_HETBA</name>
<proteinExistence type="predicted"/>
<dbReference type="Proteomes" id="UP000095283">
    <property type="component" value="Unplaced"/>
</dbReference>
<protein>
    <submittedName>
        <fullName evidence="2">HTH psq-type domain-containing protein</fullName>
    </submittedName>
</protein>
<keyword evidence="1" id="KW-1185">Reference proteome</keyword>
<dbReference type="AlphaFoldDB" id="A0A1I7WVK5"/>
<dbReference type="WBParaSite" id="Hba_09195">
    <property type="protein sequence ID" value="Hba_09195"/>
    <property type="gene ID" value="Hba_09195"/>
</dbReference>
<sequence>MPFMNRYRKREMARGSLINDIEKGKNLTCSDVRLNRTEIAKEIGPTKRSSTLIFQTYFLPTKKILERSEGFFLT</sequence>
<reference evidence="2" key="1">
    <citation type="submission" date="2016-11" db="UniProtKB">
        <authorList>
            <consortium name="WormBaseParasite"/>
        </authorList>
    </citation>
    <scope>IDENTIFICATION</scope>
</reference>
<evidence type="ECO:0000313" key="2">
    <source>
        <dbReference type="WBParaSite" id="Hba_09195"/>
    </source>
</evidence>
<organism evidence="1 2">
    <name type="scientific">Heterorhabditis bacteriophora</name>
    <name type="common">Entomopathogenic nematode worm</name>
    <dbReference type="NCBI Taxonomy" id="37862"/>
    <lineage>
        <taxon>Eukaryota</taxon>
        <taxon>Metazoa</taxon>
        <taxon>Ecdysozoa</taxon>
        <taxon>Nematoda</taxon>
        <taxon>Chromadorea</taxon>
        <taxon>Rhabditida</taxon>
        <taxon>Rhabditina</taxon>
        <taxon>Rhabditomorpha</taxon>
        <taxon>Strongyloidea</taxon>
        <taxon>Heterorhabditidae</taxon>
        <taxon>Heterorhabditis</taxon>
    </lineage>
</organism>